<reference evidence="1" key="2">
    <citation type="journal article" date="2015" name="Data Brief">
        <title>Shoot transcriptome of the giant reed, Arundo donax.</title>
        <authorList>
            <person name="Barrero R.A."/>
            <person name="Guerrero F.D."/>
            <person name="Moolhuijzen P."/>
            <person name="Goolsby J.A."/>
            <person name="Tidwell J."/>
            <person name="Bellgard S.E."/>
            <person name="Bellgard M.I."/>
        </authorList>
    </citation>
    <scope>NUCLEOTIDE SEQUENCE</scope>
    <source>
        <tissue evidence="1">Shoot tissue taken approximately 20 cm above the soil surface</tissue>
    </source>
</reference>
<organism evidence="1">
    <name type="scientific">Arundo donax</name>
    <name type="common">Giant reed</name>
    <name type="synonym">Donax arundinaceus</name>
    <dbReference type="NCBI Taxonomy" id="35708"/>
    <lineage>
        <taxon>Eukaryota</taxon>
        <taxon>Viridiplantae</taxon>
        <taxon>Streptophyta</taxon>
        <taxon>Embryophyta</taxon>
        <taxon>Tracheophyta</taxon>
        <taxon>Spermatophyta</taxon>
        <taxon>Magnoliopsida</taxon>
        <taxon>Liliopsida</taxon>
        <taxon>Poales</taxon>
        <taxon>Poaceae</taxon>
        <taxon>PACMAD clade</taxon>
        <taxon>Arundinoideae</taxon>
        <taxon>Arundineae</taxon>
        <taxon>Arundo</taxon>
    </lineage>
</organism>
<protein>
    <submittedName>
        <fullName evidence="1">Uncharacterized protein</fullName>
    </submittedName>
</protein>
<reference evidence="1" key="1">
    <citation type="submission" date="2014-09" db="EMBL/GenBank/DDBJ databases">
        <authorList>
            <person name="Magalhaes I.L.F."/>
            <person name="Oliveira U."/>
            <person name="Santos F.R."/>
            <person name="Vidigal T.H.D.A."/>
            <person name="Brescovit A.D."/>
            <person name="Santos A.J."/>
        </authorList>
    </citation>
    <scope>NUCLEOTIDE SEQUENCE</scope>
    <source>
        <tissue evidence="1">Shoot tissue taken approximately 20 cm above the soil surface</tissue>
    </source>
</reference>
<dbReference type="EMBL" id="GBRH01206780">
    <property type="protein sequence ID" value="JAD91115.1"/>
    <property type="molecule type" value="Transcribed_RNA"/>
</dbReference>
<name>A0A0A9MIR1_ARUDO</name>
<accession>A0A0A9MIR1</accession>
<evidence type="ECO:0000313" key="1">
    <source>
        <dbReference type="EMBL" id="JAD91115.1"/>
    </source>
</evidence>
<dbReference type="AlphaFoldDB" id="A0A0A9MIR1"/>
<sequence length="53" mass="5658">MAAVTWIALRNPSRHWDMTISSSLWSSGTLKAASIGAQQTSTMNFKTTTSVAG</sequence>
<proteinExistence type="predicted"/>